<dbReference type="PANTHER" id="PTHR47779">
    <property type="entry name" value="SYNTHASE (CCG-9), PUTATIVE (AFU_ORTHOLOGUE AFUA_3G12100)-RELATED"/>
    <property type="match status" value="1"/>
</dbReference>
<protein>
    <submittedName>
        <fullName evidence="9">Trehalose synthase</fullName>
    </submittedName>
</protein>
<dbReference type="InterPro" id="IPR052078">
    <property type="entry name" value="Trehalose_Metab_GTase"/>
</dbReference>
<dbReference type="GO" id="GO:0006006">
    <property type="term" value="P:glucose metabolic process"/>
    <property type="evidence" value="ECO:0007669"/>
    <property type="project" value="UniProtKB-KW"/>
</dbReference>
<evidence type="ECO:0000256" key="2">
    <source>
        <dbReference type="ARBA" id="ARBA00011738"/>
    </source>
</evidence>
<dbReference type="OrthoDB" id="937291at2759"/>
<keyword evidence="10" id="KW-1185">Reference proteome</keyword>
<keyword evidence="5" id="KW-0808">Transferase</keyword>
<accession>A0A4Q1BGG9</accession>
<feature type="domain" description="Glycosyl transferase family 1" evidence="7">
    <location>
        <begin position="442"/>
        <end position="602"/>
    </location>
</feature>
<dbReference type="EMBL" id="SDIL01000093">
    <property type="protein sequence ID" value="RXK36553.1"/>
    <property type="molecule type" value="Genomic_DNA"/>
</dbReference>
<comment type="caution">
    <text evidence="9">The sequence shown here is derived from an EMBL/GenBank/DDBJ whole genome shotgun (WGS) entry which is preliminary data.</text>
</comment>
<dbReference type="Gene3D" id="3.40.50.2000">
    <property type="entry name" value="Glycogen Phosphorylase B"/>
    <property type="match status" value="2"/>
</dbReference>
<dbReference type="SUPFAM" id="SSF53756">
    <property type="entry name" value="UDP-Glycosyltransferase/glycogen phosphorylase"/>
    <property type="match status" value="1"/>
</dbReference>
<keyword evidence="6" id="KW-0119">Carbohydrate metabolism</keyword>
<dbReference type="STRING" id="5217.A0A4Q1BGG9"/>
<feature type="domain" description="Trehalose synthase N-terminal" evidence="8">
    <location>
        <begin position="228"/>
        <end position="385"/>
    </location>
</feature>
<dbReference type="InParanoid" id="A0A4Q1BGG9"/>
<evidence type="ECO:0000313" key="9">
    <source>
        <dbReference type="EMBL" id="RXK36553.1"/>
    </source>
</evidence>
<evidence type="ECO:0000256" key="4">
    <source>
        <dbReference type="ARBA" id="ARBA00022676"/>
    </source>
</evidence>
<dbReference type="Pfam" id="PF00534">
    <property type="entry name" value="Glycos_transf_1"/>
    <property type="match status" value="1"/>
</dbReference>
<evidence type="ECO:0000256" key="6">
    <source>
        <dbReference type="ARBA" id="ARBA00023277"/>
    </source>
</evidence>
<dbReference type="Proteomes" id="UP000289152">
    <property type="component" value="Unassembled WGS sequence"/>
</dbReference>
<evidence type="ECO:0000256" key="3">
    <source>
        <dbReference type="ARBA" id="ARBA00022526"/>
    </source>
</evidence>
<name>A0A4Q1BGG9_TREME</name>
<evidence type="ECO:0000256" key="1">
    <source>
        <dbReference type="ARBA" id="ARBA00009481"/>
    </source>
</evidence>
<sequence>MSPHRRMSKVSQRHPSQINDVFLGLAFTLHSPKNPNEPGDLEYTAVLHDGTGVVESEEWHLPFRLELSDEESLGEVQIASRKVLERIMEYENERNAKVCVVAVAEPIPHQLMGNQGVEFFATIWLHLDAVPFLIKPSTSIFTELPAPSTAASAASAISAAILHLHPATHTATTAVLDPVDHHVQVDCNRQVRLCSIVQYQQSTSPELWKRFTALATQLREKDISIAFFSATPQGGGVALMRHALIRLLRMVGVKVNWYVPEGHPVVFDITKRKIHNVLQGVAEKGMEMSDEDKRWFEIWTRQNYEAFWTKGALDADVIVIDDPQLTAMIPIIKRERPNTKIIFRSHIQLQSDLIDNPSTPQARTWNYLYNYVKHADLFLSHPVKFFVPKNVHDNMAVLYMAPSTDPLDGLNKPYGERSVHYFRQYYNSLSAKQCGITVDWDRGYICQVARFDPSKGLEYLLAAYLEFRQKLMKLDPPPLGGGPHLIVMGHGSVDDPDGTRIYEKLHDILASEEYALVKEDVSIVRAPPSDGILGAIMQGAWVATQLSTREGFEVKVTEVVNKRVPIIVSDAGGIPLQVKHGINGWIVPTANSHAVAQTLYDIHQGNISVHRTLDPERKLDGRKTDPNSVSEEFVRNFDEPMLKVHADDGATSEDFWTVGNVTRWLYLFSRLLGLEHDGDETLQSMDIGTQLVGKKIDGPNVWEMVMGKDMVQGEGELI</sequence>
<organism evidence="9 10">
    <name type="scientific">Tremella mesenterica</name>
    <name type="common">Jelly fungus</name>
    <dbReference type="NCBI Taxonomy" id="5217"/>
    <lineage>
        <taxon>Eukaryota</taxon>
        <taxon>Fungi</taxon>
        <taxon>Dikarya</taxon>
        <taxon>Basidiomycota</taxon>
        <taxon>Agaricomycotina</taxon>
        <taxon>Tremellomycetes</taxon>
        <taxon>Tremellales</taxon>
        <taxon>Tremellaceae</taxon>
        <taxon>Tremella</taxon>
    </lineage>
</organism>
<dbReference type="InterPro" id="IPR001296">
    <property type="entry name" value="Glyco_trans_1"/>
</dbReference>
<comment type="similarity">
    <text evidence="1">Belongs to the glycosyltransferase group 1 family. Glycosyltransferase 4 subfamily.</text>
</comment>
<keyword evidence="3" id="KW-0313">Glucose metabolism</keyword>
<dbReference type="AlphaFoldDB" id="A0A4Q1BGG9"/>
<keyword evidence="4" id="KW-0328">Glycosyltransferase</keyword>
<evidence type="ECO:0000256" key="5">
    <source>
        <dbReference type="ARBA" id="ARBA00022679"/>
    </source>
</evidence>
<dbReference type="OMA" id="KKAVIHW"/>
<dbReference type="GO" id="GO:0016757">
    <property type="term" value="F:glycosyltransferase activity"/>
    <property type="evidence" value="ECO:0007669"/>
    <property type="project" value="UniProtKB-KW"/>
</dbReference>
<dbReference type="InterPro" id="IPR049438">
    <property type="entry name" value="TreT_GT1"/>
</dbReference>
<evidence type="ECO:0000259" key="8">
    <source>
        <dbReference type="Pfam" id="PF21269"/>
    </source>
</evidence>
<gene>
    <name evidence="9" type="ORF">M231_06163</name>
</gene>
<evidence type="ECO:0000313" key="10">
    <source>
        <dbReference type="Proteomes" id="UP000289152"/>
    </source>
</evidence>
<proteinExistence type="inferred from homology"/>
<evidence type="ECO:0000259" key="7">
    <source>
        <dbReference type="Pfam" id="PF00534"/>
    </source>
</evidence>
<dbReference type="Pfam" id="PF21269">
    <property type="entry name" value="TreT_GT1"/>
    <property type="match status" value="1"/>
</dbReference>
<dbReference type="VEuPathDB" id="FungiDB:TREMEDRAFT_36511"/>
<comment type="subunit">
    <text evidence="2">Homodimer.</text>
</comment>
<reference evidence="9 10" key="1">
    <citation type="submission" date="2016-06" db="EMBL/GenBank/DDBJ databases">
        <title>Evolution of pathogenesis and genome organization in the Tremellales.</title>
        <authorList>
            <person name="Cuomo C."/>
            <person name="Litvintseva A."/>
            <person name="Heitman J."/>
            <person name="Chen Y."/>
            <person name="Sun S."/>
            <person name="Springer D."/>
            <person name="Dromer F."/>
            <person name="Young S."/>
            <person name="Zeng Q."/>
            <person name="Chapman S."/>
            <person name="Gujja S."/>
            <person name="Saif S."/>
            <person name="Birren B."/>
        </authorList>
    </citation>
    <scope>NUCLEOTIDE SEQUENCE [LARGE SCALE GENOMIC DNA]</scope>
    <source>
        <strain evidence="9 10">ATCC 28783</strain>
    </source>
</reference>
<dbReference type="PANTHER" id="PTHR47779:SF1">
    <property type="entry name" value="SYNTHASE (CCG-9), PUTATIVE (AFU_ORTHOLOGUE AFUA_3G12100)-RELATED"/>
    <property type="match status" value="1"/>
</dbReference>